<keyword evidence="4" id="KW-1185">Reference proteome</keyword>
<dbReference type="PANTHER" id="PTHR44229">
    <property type="entry name" value="15-HYDROXYPROSTAGLANDIN DEHYDROGENASE [NAD(+)]"/>
    <property type="match status" value="1"/>
</dbReference>
<keyword evidence="2" id="KW-0560">Oxidoreductase</keyword>
<dbReference type="AlphaFoldDB" id="A0A8H7VVK6"/>
<dbReference type="InterPro" id="IPR036291">
    <property type="entry name" value="NAD(P)-bd_dom_sf"/>
</dbReference>
<dbReference type="OrthoDB" id="5840532at2759"/>
<evidence type="ECO:0000256" key="2">
    <source>
        <dbReference type="ARBA" id="ARBA00023002"/>
    </source>
</evidence>
<evidence type="ECO:0000313" key="4">
    <source>
        <dbReference type="Proteomes" id="UP000613177"/>
    </source>
</evidence>
<dbReference type="SUPFAM" id="SSF51735">
    <property type="entry name" value="NAD(P)-binding Rossmann-fold domains"/>
    <property type="match status" value="1"/>
</dbReference>
<evidence type="ECO:0008006" key="5">
    <source>
        <dbReference type="Google" id="ProtNLM"/>
    </source>
</evidence>
<dbReference type="Pfam" id="PF00106">
    <property type="entry name" value="adh_short"/>
    <property type="match status" value="1"/>
</dbReference>
<dbReference type="GO" id="GO:0016616">
    <property type="term" value="F:oxidoreductase activity, acting on the CH-OH group of donors, NAD or NADP as acceptor"/>
    <property type="evidence" value="ECO:0007669"/>
    <property type="project" value="TreeGrafter"/>
</dbReference>
<evidence type="ECO:0000313" key="3">
    <source>
        <dbReference type="EMBL" id="KAG2233047.1"/>
    </source>
</evidence>
<dbReference type="Proteomes" id="UP000613177">
    <property type="component" value="Unassembled WGS sequence"/>
</dbReference>
<gene>
    <name evidence="3" type="ORF">INT48_009847</name>
</gene>
<evidence type="ECO:0000256" key="1">
    <source>
        <dbReference type="ARBA" id="ARBA00006484"/>
    </source>
</evidence>
<organism evidence="3 4">
    <name type="scientific">Thamnidium elegans</name>
    <dbReference type="NCBI Taxonomy" id="101142"/>
    <lineage>
        <taxon>Eukaryota</taxon>
        <taxon>Fungi</taxon>
        <taxon>Fungi incertae sedis</taxon>
        <taxon>Mucoromycota</taxon>
        <taxon>Mucoromycotina</taxon>
        <taxon>Mucoromycetes</taxon>
        <taxon>Mucorales</taxon>
        <taxon>Mucorineae</taxon>
        <taxon>Mucoraceae</taxon>
        <taxon>Thamnidium</taxon>
    </lineage>
</organism>
<dbReference type="Gene3D" id="3.40.50.720">
    <property type="entry name" value="NAD(P)-binding Rossmann-like Domain"/>
    <property type="match status" value="1"/>
</dbReference>
<protein>
    <recommendedName>
        <fullName evidence="5">Alcohol dehydrogenase</fullName>
    </recommendedName>
</protein>
<comment type="caution">
    <text evidence="3">The sequence shown here is derived from an EMBL/GenBank/DDBJ whole genome shotgun (WGS) entry which is preliminary data.</text>
</comment>
<dbReference type="InterPro" id="IPR002347">
    <property type="entry name" value="SDR_fam"/>
</dbReference>
<dbReference type="PANTHER" id="PTHR44229:SF4">
    <property type="entry name" value="15-HYDROXYPROSTAGLANDIN DEHYDROGENASE [NAD(+)]"/>
    <property type="match status" value="1"/>
</dbReference>
<proteinExistence type="inferred from homology"/>
<accession>A0A8H7VVK6</accession>
<dbReference type="EMBL" id="JAEPRE010000091">
    <property type="protein sequence ID" value="KAG2233047.1"/>
    <property type="molecule type" value="Genomic_DNA"/>
</dbReference>
<reference evidence="3" key="1">
    <citation type="submission" date="2021-01" db="EMBL/GenBank/DDBJ databases">
        <title>Metabolic potential, ecology and presence of endohyphal bacteria is reflected in genomic diversity of Mucoromycotina.</title>
        <authorList>
            <person name="Muszewska A."/>
            <person name="Okrasinska A."/>
            <person name="Steczkiewicz K."/>
            <person name="Drgas O."/>
            <person name="Orlowska M."/>
            <person name="Perlinska-Lenart U."/>
            <person name="Aleksandrzak-Piekarczyk T."/>
            <person name="Szatraj K."/>
            <person name="Zielenkiewicz U."/>
            <person name="Pilsyk S."/>
            <person name="Malc E."/>
            <person name="Mieczkowski P."/>
            <person name="Kruszewska J.S."/>
            <person name="Biernat P."/>
            <person name="Pawlowska J."/>
        </authorList>
    </citation>
    <scope>NUCLEOTIDE SEQUENCE</scope>
    <source>
        <strain evidence="3">WA0000018081</strain>
    </source>
</reference>
<dbReference type="GO" id="GO:0005737">
    <property type="term" value="C:cytoplasm"/>
    <property type="evidence" value="ECO:0007669"/>
    <property type="project" value="TreeGrafter"/>
</dbReference>
<name>A0A8H7VVK6_9FUNG</name>
<dbReference type="PRINTS" id="PR00081">
    <property type="entry name" value="GDHRDH"/>
</dbReference>
<sequence length="308" mass="33396">MTLQSSSTDITSFEGKVAVVTGGSSGIGNAICDELIKRGAKIVIGDISDQGREVVIGYNREAGKKVAVFLRTDVSRYDDNKALFQLAESEFGGVDIAILNAGTCDNADNIFTPLDDKLEERIFNVNVIGMIKGSKVAILHMAKRGGGSIVCTSSAAGFYSVPALTAYVATKHAIIGYVKSCTFLPEVCNVRINAVCPTFVDTTFMDDVKMVDGVPEPFYDFVDTVPTVPIPVIIDGVFKYLGDNTKNGETVMAYPSGLELRKAPEWHDSLLTDDSLKAQDIYLQKAIPHTQQKLSKALERYERECKAS</sequence>
<comment type="similarity">
    <text evidence="1">Belongs to the short-chain dehydrogenases/reductases (SDR) family.</text>
</comment>